<organism evidence="6 7">
    <name type="scientific">Gymnopilus dilepis</name>
    <dbReference type="NCBI Taxonomy" id="231916"/>
    <lineage>
        <taxon>Eukaryota</taxon>
        <taxon>Fungi</taxon>
        <taxon>Dikarya</taxon>
        <taxon>Basidiomycota</taxon>
        <taxon>Agaricomycotina</taxon>
        <taxon>Agaricomycetes</taxon>
        <taxon>Agaricomycetidae</taxon>
        <taxon>Agaricales</taxon>
        <taxon>Agaricineae</taxon>
        <taxon>Hymenogastraceae</taxon>
        <taxon>Gymnopilus</taxon>
    </lineage>
</organism>
<evidence type="ECO:0000256" key="4">
    <source>
        <dbReference type="SAM" id="MobiDB-lite"/>
    </source>
</evidence>
<dbReference type="InterPro" id="IPR040521">
    <property type="entry name" value="KDZ"/>
</dbReference>
<dbReference type="Proteomes" id="UP000284706">
    <property type="component" value="Unassembled WGS sequence"/>
</dbReference>
<feature type="domain" description="Ubiquitin-like protease family profile" evidence="5">
    <location>
        <begin position="1135"/>
        <end position="1312"/>
    </location>
</feature>
<keyword evidence="2" id="KW-0645">Protease</keyword>
<evidence type="ECO:0000259" key="5">
    <source>
        <dbReference type="PROSITE" id="PS50600"/>
    </source>
</evidence>
<dbReference type="GO" id="GO:0006508">
    <property type="term" value="P:proteolysis"/>
    <property type="evidence" value="ECO:0007669"/>
    <property type="project" value="UniProtKB-KW"/>
</dbReference>
<evidence type="ECO:0000256" key="2">
    <source>
        <dbReference type="ARBA" id="ARBA00022670"/>
    </source>
</evidence>
<feature type="region of interest" description="Disordered" evidence="4">
    <location>
        <begin position="40"/>
        <end position="62"/>
    </location>
</feature>
<dbReference type="STRING" id="231916.A0A409Y0W3"/>
<dbReference type="Pfam" id="PF02902">
    <property type="entry name" value="Peptidase_C48"/>
    <property type="match status" value="1"/>
</dbReference>
<dbReference type="Pfam" id="PF18758">
    <property type="entry name" value="KDZ"/>
    <property type="match status" value="1"/>
</dbReference>
<evidence type="ECO:0000313" key="6">
    <source>
        <dbReference type="EMBL" id="PPQ96642.1"/>
    </source>
</evidence>
<dbReference type="OrthoDB" id="3253684at2759"/>
<keyword evidence="3" id="KW-0378">Hydrolase</keyword>
<feature type="non-terminal residue" evidence="6">
    <location>
        <position position="1"/>
    </location>
</feature>
<evidence type="ECO:0000256" key="1">
    <source>
        <dbReference type="ARBA" id="ARBA00005234"/>
    </source>
</evidence>
<comment type="similarity">
    <text evidence="1">Belongs to the peptidase C48 family.</text>
</comment>
<feature type="compositionally biased region" description="Polar residues" evidence="4">
    <location>
        <begin position="45"/>
        <end position="55"/>
    </location>
</feature>
<proteinExistence type="inferred from homology"/>
<reference evidence="6 7" key="1">
    <citation type="journal article" date="2018" name="Evol. Lett.">
        <title>Horizontal gene cluster transfer increased hallucinogenic mushroom diversity.</title>
        <authorList>
            <person name="Reynolds H.T."/>
            <person name="Vijayakumar V."/>
            <person name="Gluck-Thaler E."/>
            <person name="Korotkin H.B."/>
            <person name="Matheny P.B."/>
            <person name="Slot J.C."/>
        </authorList>
    </citation>
    <scope>NUCLEOTIDE SEQUENCE [LARGE SCALE GENOMIC DNA]</scope>
    <source>
        <strain evidence="6 7">SRW20</strain>
    </source>
</reference>
<name>A0A409Y0W3_9AGAR</name>
<evidence type="ECO:0000256" key="3">
    <source>
        <dbReference type="ARBA" id="ARBA00022801"/>
    </source>
</evidence>
<dbReference type="InParanoid" id="A0A409Y0W3"/>
<comment type="caution">
    <text evidence="6">The sequence shown here is derived from an EMBL/GenBank/DDBJ whole genome shotgun (WGS) entry which is preliminary data.</text>
</comment>
<dbReference type="GO" id="GO:0019783">
    <property type="term" value="F:ubiquitin-like protein peptidase activity"/>
    <property type="evidence" value="ECO:0007669"/>
    <property type="project" value="UniProtKB-ARBA"/>
</dbReference>
<dbReference type="EMBL" id="NHYE01001343">
    <property type="protein sequence ID" value="PPQ96642.1"/>
    <property type="molecule type" value="Genomic_DNA"/>
</dbReference>
<evidence type="ECO:0000313" key="7">
    <source>
        <dbReference type="Proteomes" id="UP000284706"/>
    </source>
</evidence>
<gene>
    <name evidence="6" type="ORF">CVT26_010666</name>
</gene>
<dbReference type="InterPro" id="IPR003653">
    <property type="entry name" value="Peptidase_C48_C"/>
</dbReference>
<protein>
    <recommendedName>
        <fullName evidence="5">Ubiquitin-like protease family profile domain-containing protein</fullName>
    </recommendedName>
</protein>
<dbReference type="Gene3D" id="3.40.395.10">
    <property type="entry name" value="Adenoviral Proteinase, Chain A"/>
    <property type="match status" value="1"/>
</dbReference>
<accession>A0A409Y0W3</accession>
<keyword evidence="7" id="KW-1185">Reference proteome</keyword>
<dbReference type="GO" id="GO:0008234">
    <property type="term" value="F:cysteine-type peptidase activity"/>
    <property type="evidence" value="ECO:0007669"/>
    <property type="project" value="InterPro"/>
</dbReference>
<dbReference type="InterPro" id="IPR038765">
    <property type="entry name" value="Papain-like_cys_pep_sf"/>
</dbReference>
<dbReference type="PROSITE" id="PS50600">
    <property type="entry name" value="ULP_PROTEASE"/>
    <property type="match status" value="1"/>
</dbReference>
<dbReference type="PANTHER" id="PTHR33096:SF1">
    <property type="entry name" value="CXC1-LIKE CYSTEINE CLUSTER ASSOCIATED WITH KDZ TRANSPOSASES DOMAIN-CONTAINING PROTEIN"/>
    <property type="match status" value="1"/>
</dbReference>
<sequence>ARDFKGAIRAAEVQFGSFSHSGSKVNTSTSVVAMVISRERGKQPATRSGLGNNFQSPKKKRSSYYKTSRTAWKILNPEGEKQKLMAQMADLYVEKVVDPANRRKPPSTHGPAASSVEIIPTNVNNPFSEEYLEDVDSDSEISLKPLVCPAVNASSRRVIPDQSEHNLYSSWNSLLPTLVDDILSYTSATVGLPGRVVGSSLSSDCRVAAQDCKTKSTQVLCLYLNYFKFVLVESCECQSIAQVLVRNGLFPTAPSQARMAISIDLLDFYTALFERSCDGVNAMAAALNSHYSRRGFYLMDAKGQKYKEPFRKGFGYASQWLDKLRDIISKRVDDALQYADCSAEMAKKCGRIPGRGAEVLQPQSHEPCQSENAYLTECSRGLRLLCPACFSPPSFGKPLLEYVYPSSCTVFKLSVSRGGDFLVCTDGNFHHRHLRSAGSGIPFHQPKHFIPKDFVDKVGEDITLARGRPKRATKPVVPDDAIDECENAHKAANGDKKNSNSGNTRYDDQGYMSLICRHDIPLFFANIDTPGEQQKYAIALIKWLFQYIPNNATVSVLYDVGCVLDRSIQLFGLLPERIVSRIQFVTTAMHAYGHQWACQLVYNPRLCKGLGLTDGEGVERVWSRLTKLIPIVRASAGSRRLWLTDRQLSFIASESLEDLGDWIRRRYAAANSKQDNAEQSLRSIRKTVDELKEQWELQKKSQLSLPLNQTSEKSKELDAFLSLQGQWDGVESAINAAKKALKVSKSSGKTLDLLNEFQEYHERFTGNLDGLYATLNSRSSPLKLKGVSPEFSKTLRLAHDLKISIRRRAIGSFFEWDRLDQAVGGRNLALGTKLHQQTRRSIARRQPALMSAIRKYNTHCTNLERLYNPACNIPLPQPLPTKLSELRDNSALMEDVWTVPSDKAPLWLEDTDVRSGIQAMLKKERSLEEKQRLQGEAENLHRWLARELLAVELALRHPCNASINVHLTRHRDRLVQLSPRWANPIIMASSFESVVIDSQKLASAMTGGSASFEARKQCANGTEFDQELCSETQGESLLCLTRSILKDTSLSEDNTDEQNAECTESLILVSDILATADDCESVNLPEDTSAIQNTKMITLVWKRPGGVLADNFSINHNIFPPPSGPLTKSRVLGACFFSPQDLGRLSQMGSMLNDVCLNGCAEVLKYYLDKDPVLAAGSHSCALFTSHDLVRARYKARDEELWRIMSPSQYWSKDVWILPIHRPHQLHWVLCVAYPRYGTVLLYDSLVGQQLWLNDLKDVSNLFTRLVRLANQSGHSTDLPTDGWVAQPVIISPTQSNGYDCGLWVLAWIFATLRGFGDCNEHWTEEMMPRWRSFLTAMIAGLPLQESTAS</sequence>
<dbReference type="PANTHER" id="PTHR33096">
    <property type="entry name" value="CXC2 DOMAIN-CONTAINING PROTEIN"/>
    <property type="match status" value="1"/>
</dbReference>
<dbReference type="SUPFAM" id="SSF54001">
    <property type="entry name" value="Cysteine proteinases"/>
    <property type="match status" value="1"/>
</dbReference>